<dbReference type="SUPFAM" id="SSF55797">
    <property type="entry name" value="PR-1-like"/>
    <property type="match status" value="1"/>
</dbReference>
<dbReference type="InterPro" id="IPR035940">
    <property type="entry name" value="CAP_sf"/>
</dbReference>
<sequence length="637" mass="68027">MKQRIASLFLTLVLCLGLTAPASADSTVTVKVDLEVDYSAAYEALDELNALRREAGIRELVMDAAMMEMAVQRAAECTISLSHTRPNGQNFDTARPSGAAYEKKDMAENIHYSSGNSDAASATESLYNSPGHRTNMMNSTYVSVGIACVRDLAGHSYWVQTFTSAAGTPEPTPSSGQKRFFFSVETAEQYIDLQLSETDLYLASGEKDVVYVCNGETPVVPDIIRTSDESVASLNMENGGVCVSATGAGTATLTLGFAGYSAEVAVTVEQGVALEYLSWIVPEGGFNVQVGENLYTTVLFIPQGAPEYPLIWEIDDPSVATISGRGNSCTITGVSPGTAVLIAKTAEPVNGGIFSAMAIITVSDEAPGTEPTGINLSAYYVELMPTEQVKLLPYVLPRTASQSVTWRSQDPSIATVDQNGRVTAVADGYTEIYAESQTGDVSAHCQVNVTSSFLGKPLYYSDVKEDDFYYDAVAWATCQLLEGKGVDISGPLGVDKGCTRMEIVEYLWKLSGSPQPADISSNPFADISDSVSNRDARWAVQWAVETGVTSGTSATTFSPDDTVTRAQAVTFLYRLAGEPSVAGSTGFSDVPAGNWFADAAVWAVKEGITNGTSDTTFTPDQECTRGEILTFLYRQFS</sequence>
<dbReference type="InterPro" id="IPR014044">
    <property type="entry name" value="CAP_dom"/>
</dbReference>
<name>A0A9D1IUH3_9CLOT</name>
<dbReference type="EMBL" id="DVMR01000046">
    <property type="protein sequence ID" value="HIU43763.1"/>
    <property type="molecule type" value="Genomic_DNA"/>
</dbReference>
<dbReference type="InterPro" id="IPR003343">
    <property type="entry name" value="Big_2"/>
</dbReference>
<dbReference type="SMART" id="SM00635">
    <property type="entry name" value="BID_2"/>
    <property type="match status" value="2"/>
</dbReference>
<feature type="signal peptide" evidence="2">
    <location>
        <begin position="1"/>
        <end position="24"/>
    </location>
</feature>
<comment type="caution">
    <text evidence="4">The sequence shown here is derived from an EMBL/GenBank/DDBJ whole genome shotgun (WGS) entry which is preliminary data.</text>
</comment>
<dbReference type="InterPro" id="IPR001119">
    <property type="entry name" value="SLH_dom"/>
</dbReference>
<dbReference type="Pfam" id="PF00395">
    <property type="entry name" value="SLH"/>
    <property type="match status" value="2"/>
</dbReference>
<dbReference type="PANTHER" id="PTHR31157:SF1">
    <property type="entry name" value="SCP DOMAIN-CONTAINING PROTEIN"/>
    <property type="match status" value="1"/>
</dbReference>
<evidence type="ECO:0000259" key="3">
    <source>
        <dbReference type="PROSITE" id="PS51272"/>
    </source>
</evidence>
<evidence type="ECO:0000256" key="2">
    <source>
        <dbReference type="SAM" id="SignalP"/>
    </source>
</evidence>
<dbReference type="PROSITE" id="PS51272">
    <property type="entry name" value="SLH"/>
    <property type="match status" value="2"/>
</dbReference>
<proteinExistence type="predicted"/>
<keyword evidence="2" id="KW-0732">Signal</keyword>
<protein>
    <submittedName>
        <fullName evidence="4">Ig-like domain-containing protein</fullName>
    </submittedName>
</protein>
<feature type="domain" description="SLH" evidence="3">
    <location>
        <begin position="521"/>
        <end position="582"/>
    </location>
</feature>
<feature type="chain" id="PRO_5039422960" evidence="2">
    <location>
        <begin position="25"/>
        <end position="637"/>
    </location>
</feature>
<reference evidence="4" key="1">
    <citation type="submission" date="2020-10" db="EMBL/GenBank/DDBJ databases">
        <authorList>
            <person name="Gilroy R."/>
        </authorList>
    </citation>
    <scope>NUCLEOTIDE SEQUENCE</scope>
    <source>
        <strain evidence="4">CHK191-8634</strain>
    </source>
</reference>
<dbReference type="Pfam" id="PF02368">
    <property type="entry name" value="Big_2"/>
    <property type="match status" value="1"/>
</dbReference>
<dbReference type="InterPro" id="IPR008964">
    <property type="entry name" value="Invasin/intimin_cell_adhesion"/>
</dbReference>
<reference evidence="4" key="2">
    <citation type="journal article" date="2021" name="PeerJ">
        <title>Extensive microbial diversity within the chicken gut microbiome revealed by metagenomics and culture.</title>
        <authorList>
            <person name="Gilroy R."/>
            <person name="Ravi A."/>
            <person name="Getino M."/>
            <person name="Pursley I."/>
            <person name="Horton D.L."/>
            <person name="Alikhan N.F."/>
            <person name="Baker D."/>
            <person name="Gharbi K."/>
            <person name="Hall N."/>
            <person name="Watson M."/>
            <person name="Adriaenssens E.M."/>
            <person name="Foster-Nyarko E."/>
            <person name="Jarju S."/>
            <person name="Secka A."/>
            <person name="Antonio M."/>
            <person name="Oren A."/>
            <person name="Chaudhuri R.R."/>
            <person name="La Ragione R."/>
            <person name="Hildebrand F."/>
            <person name="Pallen M.J."/>
        </authorList>
    </citation>
    <scope>NUCLEOTIDE SEQUENCE</scope>
    <source>
        <strain evidence="4">CHK191-8634</strain>
    </source>
</reference>
<evidence type="ECO:0000256" key="1">
    <source>
        <dbReference type="ARBA" id="ARBA00022737"/>
    </source>
</evidence>
<dbReference type="Gene3D" id="3.40.33.10">
    <property type="entry name" value="CAP"/>
    <property type="match status" value="1"/>
</dbReference>
<dbReference type="PANTHER" id="PTHR31157">
    <property type="entry name" value="SCP DOMAIN-CONTAINING PROTEIN"/>
    <property type="match status" value="1"/>
</dbReference>
<dbReference type="SUPFAM" id="SSF49373">
    <property type="entry name" value="Invasin/intimin cell-adhesion fragments"/>
    <property type="match status" value="2"/>
</dbReference>
<organism evidence="4 5">
    <name type="scientific">Candidatus Ventrousia excrementavium</name>
    <dbReference type="NCBI Taxonomy" id="2840961"/>
    <lineage>
        <taxon>Bacteria</taxon>
        <taxon>Bacillati</taxon>
        <taxon>Bacillota</taxon>
        <taxon>Clostridia</taxon>
        <taxon>Eubacteriales</taxon>
        <taxon>Clostridiaceae</taxon>
        <taxon>Clostridiaceae incertae sedis</taxon>
        <taxon>Candidatus Ventrousia</taxon>
    </lineage>
</organism>
<dbReference type="Gene3D" id="2.60.40.1080">
    <property type="match status" value="2"/>
</dbReference>
<gene>
    <name evidence="4" type="ORF">IAB67_05635</name>
</gene>
<evidence type="ECO:0000313" key="4">
    <source>
        <dbReference type="EMBL" id="HIU43763.1"/>
    </source>
</evidence>
<feature type="domain" description="SLH" evidence="3">
    <location>
        <begin position="583"/>
        <end position="637"/>
    </location>
</feature>
<evidence type="ECO:0000313" key="5">
    <source>
        <dbReference type="Proteomes" id="UP000824073"/>
    </source>
</evidence>
<accession>A0A9D1IUH3</accession>
<dbReference type="AlphaFoldDB" id="A0A9D1IUH3"/>
<dbReference type="CDD" id="cd05379">
    <property type="entry name" value="CAP_bacterial"/>
    <property type="match status" value="1"/>
</dbReference>
<dbReference type="Pfam" id="PF00188">
    <property type="entry name" value="CAP"/>
    <property type="match status" value="1"/>
</dbReference>
<keyword evidence="1" id="KW-0677">Repeat</keyword>
<dbReference type="Proteomes" id="UP000824073">
    <property type="component" value="Unassembled WGS sequence"/>
</dbReference>